<evidence type="ECO:0000313" key="1">
    <source>
        <dbReference type="EMBL" id="WYF44332.1"/>
    </source>
</evidence>
<protein>
    <submittedName>
        <fullName evidence="1">Uncharacterized protein</fullName>
    </submittedName>
</protein>
<dbReference type="AlphaFoldDB" id="A0AAU6Q240"/>
<organism evidence="1">
    <name type="scientific">Deinococcus sp. VB142</name>
    <dbReference type="NCBI Taxonomy" id="3112952"/>
    <lineage>
        <taxon>Bacteria</taxon>
        <taxon>Thermotogati</taxon>
        <taxon>Deinococcota</taxon>
        <taxon>Deinococci</taxon>
        <taxon>Deinococcales</taxon>
        <taxon>Deinococcaceae</taxon>
        <taxon>Deinococcus</taxon>
    </lineage>
</organism>
<dbReference type="EMBL" id="CP149782">
    <property type="protein sequence ID" value="WYF44332.1"/>
    <property type="molecule type" value="Genomic_DNA"/>
</dbReference>
<sequence length="40" mass="4586">MELLLGILLLVLLLAARPGLPRPRIQRVRVVARPSRSERR</sequence>
<gene>
    <name evidence="1" type="ORF">WDJ50_13170</name>
</gene>
<proteinExistence type="predicted"/>
<dbReference type="RefSeq" id="WP_339095550.1">
    <property type="nucleotide sequence ID" value="NZ_CP149782.1"/>
</dbReference>
<accession>A0AAU6Q240</accession>
<name>A0AAU6Q240_9DEIO</name>
<reference evidence="1" key="1">
    <citation type="submission" date="2024-03" db="EMBL/GenBank/DDBJ databases">
        <title>Deinococcus weizhi sp. nov., isolated from human skin.</title>
        <authorList>
            <person name="Wei Z."/>
            <person name="Tian F."/>
            <person name="Yang C."/>
            <person name="Xin L.T."/>
            <person name="Wen Z.J."/>
            <person name="Lan K.C."/>
            <person name="Yu L."/>
            <person name="Zhe W."/>
            <person name="Dan F.D."/>
            <person name="Jun W."/>
            <person name="Rui Z."/>
            <person name="Yong X.J."/>
            <person name="Ting Y."/>
            <person name="Wei X."/>
            <person name="Xu Z.G."/>
            <person name="Xin Z."/>
            <person name="Dong F.G."/>
            <person name="Ni X.M."/>
            <person name="Zheng M.G."/>
            <person name="Chun Y."/>
            <person name="Qian W.X."/>
        </authorList>
    </citation>
    <scope>NUCLEOTIDE SEQUENCE</scope>
    <source>
        <strain evidence="1">VB142</strain>
    </source>
</reference>